<keyword evidence="5" id="KW-1185">Reference proteome</keyword>
<gene>
    <name evidence="4" type="ORF">SAMN04487752_0661</name>
</gene>
<evidence type="ECO:0000313" key="4">
    <source>
        <dbReference type="EMBL" id="SDQ09414.1"/>
    </source>
</evidence>
<evidence type="ECO:0000256" key="1">
    <source>
        <dbReference type="ARBA" id="ARBA00001946"/>
    </source>
</evidence>
<dbReference type="Proteomes" id="UP000199481">
    <property type="component" value="Unassembled WGS sequence"/>
</dbReference>
<evidence type="ECO:0000256" key="2">
    <source>
        <dbReference type="ARBA" id="ARBA00022801"/>
    </source>
</evidence>
<dbReference type="SUPFAM" id="SSF55811">
    <property type="entry name" value="Nudix"/>
    <property type="match status" value="1"/>
</dbReference>
<proteinExistence type="predicted"/>
<feature type="domain" description="Nudix hydrolase" evidence="3">
    <location>
        <begin position="64"/>
        <end position="193"/>
    </location>
</feature>
<dbReference type="EMBL" id="FNJW01000008">
    <property type="protein sequence ID" value="SDQ09414.1"/>
    <property type="molecule type" value="Genomic_DNA"/>
</dbReference>
<dbReference type="InterPro" id="IPR000086">
    <property type="entry name" value="NUDIX_hydrolase_dom"/>
</dbReference>
<accession>A0A1H0Y2M2</accession>
<dbReference type="Pfam" id="PF12535">
    <property type="entry name" value="Nudix_N"/>
    <property type="match status" value="1"/>
</dbReference>
<organism evidence="4 5">
    <name type="scientific">Carnobacterium viridans</name>
    <dbReference type="NCBI Taxonomy" id="174587"/>
    <lineage>
        <taxon>Bacteria</taxon>
        <taxon>Bacillati</taxon>
        <taxon>Bacillota</taxon>
        <taxon>Bacilli</taxon>
        <taxon>Lactobacillales</taxon>
        <taxon>Carnobacteriaceae</taxon>
        <taxon>Carnobacterium</taxon>
    </lineage>
</organism>
<dbReference type="Pfam" id="PF00293">
    <property type="entry name" value="NUDIX"/>
    <property type="match status" value="1"/>
</dbReference>
<comment type="cofactor">
    <cofactor evidence="1">
        <name>Mg(2+)</name>
        <dbReference type="ChEBI" id="CHEBI:18420"/>
    </cofactor>
</comment>
<dbReference type="InterPro" id="IPR015797">
    <property type="entry name" value="NUDIX_hydrolase-like_dom_sf"/>
</dbReference>
<dbReference type="Gene3D" id="3.90.79.10">
    <property type="entry name" value="Nucleoside Triphosphate Pyrophosphohydrolase"/>
    <property type="match status" value="1"/>
</dbReference>
<dbReference type="InterPro" id="IPR059176">
    <property type="entry name" value="UDP-X_N"/>
</dbReference>
<reference evidence="5" key="1">
    <citation type="submission" date="2016-10" db="EMBL/GenBank/DDBJ databases">
        <authorList>
            <person name="Varghese N."/>
            <person name="Submissions S."/>
        </authorList>
    </citation>
    <scope>NUCLEOTIDE SEQUENCE [LARGE SCALE GENOMIC DNA]</scope>
    <source>
        <strain evidence="5">MPL-11</strain>
    </source>
</reference>
<sequence length="201" mass="23214">MIDSYLEHYRRLLSIAEAGLFYGEDLFDKERYEELQELSLKLISNLSNEPIKKLKNIVDSNEGYPTPKIDVRGYIKKNDKILLVEDAKTKKWAMPGGYAEVGLSPKENVIKEVLEETGLIVESCELIAVFDTNLRKDIPQMFQYYKLVFNCIVNDDGLFKENIETSDMDFFTLDNLPSLSLDRTTKEQLIKLSTSTKVYFD</sequence>
<name>A0A1H0Y2M2_9LACT</name>
<protein>
    <submittedName>
        <fullName evidence="4">ADP-ribose pyrophosphatase YjhB, NUDIX family</fullName>
    </submittedName>
</protein>
<dbReference type="PROSITE" id="PS51462">
    <property type="entry name" value="NUDIX"/>
    <property type="match status" value="1"/>
</dbReference>
<dbReference type="PANTHER" id="PTHR43046">
    <property type="entry name" value="GDP-MANNOSE MANNOSYL HYDROLASE"/>
    <property type="match status" value="1"/>
</dbReference>
<dbReference type="AlphaFoldDB" id="A0A1H0Y2M2"/>
<dbReference type="GO" id="GO:0016787">
    <property type="term" value="F:hydrolase activity"/>
    <property type="evidence" value="ECO:0007669"/>
    <property type="project" value="UniProtKB-KW"/>
</dbReference>
<evidence type="ECO:0000313" key="5">
    <source>
        <dbReference type="Proteomes" id="UP000199481"/>
    </source>
</evidence>
<dbReference type="PANTHER" id="PTHR43046:SF16">
    <property type="entry name" value="ADP-RIBOSE PYROPHOSPHATASE YJHB-RELATED"/>
    <property type="match status" value="1"/>
</dbReference>
<dbReference type="Gene3D" id="6.10.250.1120">
    <property type="match status" value="1"/>
</dbReference>
<evidence type="ECO:0000259" key="3">
    <source>
        <dbReference type="PROSITE" id="PS51462"/>
    </source>
</evidence>
<keyword evidence="2" id="KW-0378">Hydrolase</keyword>